<dbReference type="Proteomes" id="UP001140217">
    <property type="component" value="Unassembled WGS sequence"/>
</dbReference>
<dbReference type="EMBL" id="JANBUL010000154">
    <property type="protein sequence ID" value="KAJ2779989.1"/>
    <property type="molecule type" value="Genomic_DNA"/>
</dbReference>
<evidence type="ECO:0008006" key="3">
    <source>
        <dbReference type="Google" id="ProtNLM"/>
    </source>
</evidence>
<dbReference type="AlphaFoldDB" id="A0A9W8HDT3"/>
<evidence type="ECO:0000313" key="1">
    <source>
        <dbReference type="EMBL" id="KAJ2779989.1"/>
    </source>
</evidence>
<organism evidence="1 2">
    <name type="scientific">Coemansia javaensis</name>
    <dbReference type="NCBI Taxonomy" id="2761396"/>
    <lineage>
        <taxon>Eukaryota</taxon>
        <taxon>Fungi</taxon>
        <taxon>Fungi incertae sedis</taxon>
        <taxon>Zoopagomycota</taxon>
        <taxon>Kickxellomycotina</taxon>
        <taxon>Kickxellomycetes</taxon>
        <taxon>Kickxellales</taxon>
        <taxon>Kickxellaceae</taxon>
        <taxon>Coemansia</taxon>
    </lineage>
</organism>
<gene>
    <name evidence="1" type="ORF">H4R18_003689</name>
</gene>
<name>A0A9W8HDT3_9FUNG</name>
<sequence length="52" mass="6207">MLLVSRRRCQPVVLRNYFVSNFTCPICKTEFTESKVLLTHIQQELKEHGYSY</sequence>
<accession>A0A9W8HDT3</accession>
<protein>
    <recommendedName>
        <fullName evidence="3">C2H2-type domain-containing protein</fullName>
    </recommendedName>
</protein>
<keyword evidence="2" id="KW-1185">Reference proteome</keyword>
<proteinExistence type="predicted"/>
<comment type="caution">
    <text evidence="1">The sequence shown here is derived from an EMBL/GenBank/DDBJ whole genome shotgun (WGS) entry which is preliminary data.</text>
</comment>
<evidence type="ECO:0000313" key="2">
    <source>
        <dbReference type="Proteomes" id="UP001140217"/>
    </source>
</evidence>
<reference evidence="1" key="1">
    <citation type="submission" date="2022-07" db="EMBL/GenBank/DDBJ databases">
        <title>Phylogenomic reconstructions and comparative analyses of Kickxellomycotina fungi.</title>
        <authorList>
            <person name="Reynolds N.K."/>
            <person name="Stajich J.E."/>
            <person name="Barry K."/>
            <person name="Grigoriev I.V."/>
            <person name="Crous P."/>
            <person name="Smith M.E."/>
        </authorList>
    </citation>
    <scope>NUCLEOTIDE SEQUENCE</scope>
    <source>
        <strain evidence="1">NBRC 105414</strain>
    </source>
</reference>